<dbReference type="InterPro" id="IPR013549">
    <property type="entry name" value="DUF1731"/>
</dbReference>
<comment type="similarity">
    <text evidence="1">Belongs to the NAD(P)-dependent epimerase/dehydratase family. SDR39U1 subfamily.</text>
</comment>
<sequence length="300" mass="31800">MHFLIAGSSGFLGTRLREELARREHTVTRLVRGEPSGPDQQQWDPYADRAGLDAGLVAAADVVVNLAGAPTFGNPHSQKWKRELEESRVATTGTLARAIAEVEDRPVFLAGNGISYYGDRGDEVLDESADSAGDHLLTHVSRVWQEAAEPAERSGARVVYLRTSPVLDRRSAPLSLLVPLFKAGLGGPLGSGEQYFPTISTEDWVGAVVHCAEHDEVSGPVNLSLPEPATNDEFTKALAKALSRPALVKLPSFLIRPAAGDLAPELLGSVRAVPAALLDSGYSFAHPDITDTVAAALAAG</sequence>
<dbReference type="Pfam" id="PF08338">
    <property type="entry name" value="DUF1731"/>
    <property type="match status" value="1"/>
</dbReference>
<dbReference type="PANTHER" id="PTHR11092:SF0">
    <property type="entry name" value="EPIMERASE FAMILY PROTEIN SDR39U1"/>
    <property type="match status" value="1"/>
</dbReference>
<dbReference type="EMBL" id="BMKQ01000001">
    <property type="protein sequence ID" value="GGF31025.1"/>
    <property type="molecule type" value="Genomic_DNA"/>
</dbReference>
<evidence type="ECO:0000259" key="3">
    <source>
        <dbReference type="Pfam" id="PF08338"/>
    </source>
</evidence>
<evidence type="ECO:0000256" key="1">
    <source>
        <dbReference type="ARBA" id="ARBA00009353"/>
    </source>
</evidence>
<reference evidence="4" key="2">
    <citation type="submission" date="2020-09" db="EMBL/GenBank/DDBJ databases">
        <authorList>
            <person name="Sun Q."/>
            <person name="Zhou Y."/>
        </authorList>
    </citation>
    <scope>NUCLEOTIDE SEQUENCE</scope>
    <source>
        <strain evidence="4">CGMCC 1.16067</strain>
    </source>
</reference>
<keyword evidence="5" id="KW-1185">Reference proteome</keyword>
<accession>A0A917B8F7</accession>
<dbReference type="SUPFAM" id="SSF51735">
    <property type="entry name" value="NAD(P)-binding Rossmann-fold domains"/>
    <property type="match status" value="1"/>
</dbReference>
<name>A0A917B8F7_9ACTN</name>
<dbReference type="Proteomes" id="UP000649179">
    <property type="component" value="Unassembled WGS sequence"/>
</dbReference>
<dbReference type="InterPro" id="IPR010099">
    <property type="entry name" value="SDR39U1"/>
</dbReference>
<evidence type="ECO:0000313" key="5">
    <source>
        <dbReference type="Proteomes" id="UP000649179"/>
    </source>
</evidence>
<dbReference type="PANTHER" id="PTHR11092">
    <property type="entry name" value="SUGAR NUCLEOTIDE EPIMERASE RELATED"/>
    <property type="match status" value="1"/>
</dbReference>
<gene>
    <name evidence="4" type="ORF">GCM10011519_00580</name>
</gene>
<dbReference type="NCBIfam" id="TIGR01777">
    <property type="entry name" value="yfcH"/>
    <property type="match status" value="1"/>
</dbReference>
<feature type="domain" description="NAD-dependent epimerase/dehydratase" evidence="2">
    <location>
        <begin position="4"/>
        <end position="214"/>
    </location>
</feature>
<reference evidence="4" key="1">
    <citation type="journal article" date="2014" name="Int. J. Syst. Evol. Microbiol.">
        <title>Complete genome sequence of Corynebacterium casei LMG S-19264T (=DSM 44701T), isolated from a smear-ripened cheese.</title>
        <authorList>
            <consortium name="US DOE Joint Genome Institute (JGI-PGF)"/>
            <person name="Walter F."/>
            <person name="Albersmeier A."/>
            <person name="Kalinowski J."/>
            <person name="Ruckert C."/>
        </authorList>
    </citation>
    <scope>NUCLEOTIDE SEQUENCE</scope>
    <source>
        <strain evidence="4">CGMCC 1.16067</strain>
    </source>
</reference>
<dbReference type="InterPro" id="IPR001509">
    <property type="entry name" value="Epimerase_deHydtase"/>
</dbReference>
<feature type="domain" description="DUF1731" evidence="3">
    <location>
        <begin position="250"/>
        <end position="295"/>
    </location>
</feature>
<comment type="caution">
    <text evidence="4">The sequence shown here is derived from an EMBL/GenBank/DDBJ whole genome shotgun (WGS) entry which is preliminary data.</text>
</comment>
<dbReference type="Gene3D" id="3.40.50.720">
    <property type="entry name" value="NAD(P)-binding Rossmann-like Domain"/>
    <property type="match status" value="1"/>
</dbReference>
<dbReference type="AlphaFoldDB" id="A0A917B8F7"/>
<proteinExistence type="inferred from homology"/>
<organism evidence="4 5">
    <name type="scientific">Marmoricola endophyticus</name>
    <dbReference type="NCBI Taxonomy" id="2040280"/>
    <lineage>
        <taxon>Bacteria</taxon>
        <taxon>Bacillati</taxon>
        <taxon>Actinomycetota</taxon>
        <taxon>Actinomycetes</taxon>
        <taxon>Propionibacteriales</taxon>
        <taxon>Nocardioidaceae</taxon>
        <taxon>Marmoricola</taxon>
    </lineage>
</organism>
<evidence type="ECO:0000313" key="4">
    <source>
        <dbReference type="EMBL" id="GGF31025.1"/>
    </source>
</evidence>
<protein>
    <submittedName>
        <fullName evidence="4">Epimerase</fullName>
    </submittedName>
</protein>
<dbReference type="Pfam" id="PF01370">
    <property type="entry name" value="Epimerase"/>
    <property type="match status" value="1"/>
</dbReference>
<evidence type="ECO:0000259" key="2">
    <source>
        <dbReference type="Pfam" id="PF01370"/>
    </source>
</evidence>
<dbReference type="InterPro" id="IPR036291">
    <property type="entry name" value="NAD(P)-bd_dom_sf"/>
</dbReference>
<dbReference type="RefSeq" id="WP_188777164.1">
    <property type="nucleotide sequence ID" value="NZ_BMKQ01000001.1"/>
</dbReference>